<dbReference type="GO" id="GO:0005524">
    <property type="term" value="F:ATP binding"/>
    <property type="evidence" value="ECO:0007669"/>
    <property type="project" value="UniProtKB-KW"/>
</dbReference>
<keyword evidence="5" id="KW-1185">Reference proteome</keyword>
<accession>V8G8E4</accession>
<organism evidence="4 5">
    <name type="scientific">Pelistega indica</name>
    <dbReference type="NCBI Taxonomy" id="1414851"/>
    <lineage>
        <taxon>Bacteria</taxon>
        <taxon>Pseudomonadati</taxon>
        <taxon>Pseudomonadota</taxon>
        <taxon>Betaproteobacteria</taxon>
        <taxon>Burkholderiales</taxon>
        <taxon>Alcaligenaceae</taxon>
        <taxon>Pelistega</taxon>
    </lineage>
</organism>
<feature type="domain" description="Zeta toxin" evidence="3">
    <location>
        <begin position="25"/>
        <end position="209"/>
    </location>
</feature>
<dbReference type="InterPro" id="IPR027417">
    <property type="entry name" value="P-loop_NTPase"/>
</dbReference>
<dbReference type="OrthoDB" id="9792687at2"/>
<dbReference type="Pfam" id="PF06414">
    <property type="entry name" value="Zeta_toxin"/>
    <property type="match status" value="1"/>
</dbReference>
<name>V8G8E4_9BURK</name>
<dbReference type="Proteomes" id="UP000018766">
    <property type="component" value="Unassembled WGS sequence"/>
</dbReference>
<dbReference type="AlphaFoldDB" id="V8G8E4"/>
<dbReference type="RefSeq" id="WP_023949697.1">
    <property type="nucleotide sequence ID" value="NZ_AYSV01000036.1"/>
</dbReference>
<evidence type="ECO:0000259" key="3">
    <source>
        <dbReference type="Pfam" id="PF06414"/>
    </source>
</evidence>
<dbReference type="Gene3D" id="3.40.50.300">
    <property type="entry name" value="P-loop containing nucleotide triphosphate hydrolases"/>
    <property type="match status" value="1"/>
</dbReference>
<comment type="caution">
    <text evidence="4">The sequence shown here is derived from an EMBL/GenBank/DDBJ whole genome shotgun (WGS) entry which is preliminary data.</text>
</comment>
<keyword evidence="2" id="KW-0067">ATP-binding</keyword>
<keyword evidence="1" id="KW-0547">Nucleotide-binding</keyword>
<sequence>MSYIPLSTEKINNIAEEFFLNKINKNHIQRQEKPILTLIAAQPGAGKTKIADHIKQELKQKGGYIHVDADRMREEIPNYAKYPSHVTQADAGKLVNTLRNLAKEARVNIIEEGTFRDSKSLSAFLEKNKQLGYHVEMVALAVPREQSLLGIYSRFEKQKEAGVNARFVPPDYHDNAFNGFRETVKSLENKFDSFRVFNREGQLLYDAKNKGENLTASDVLEKNLISTAEEKIFVLKQMQILKEKAQVREGNTPYIEEFERVIQKEREKRKTTYSFRKKYKSLI</sequence>
<dbReference type="SUPFAM" id="SSF52540">
    <property type="entry name" value="P-loop containing nucleoside triphosphate hydrolases"/>
    <property type="match status" value="1"/>
</dbReference>
<reference evidence="4 5" key="1">
    <citation type="submission" date="2013-11" db="EMBL/GenBank/DDBJ databases">
        <title>Genomic analysis of Pelistega sp. HM-7.</title>
        <authorList>
            <person name="Kumbhare S.V."/>
            <person name="Shetty S.A."/>
            <person name="Sharma O."/>
            <person name="Dhotre D.P."/>
        </authorList>
    </citation>
    <scope>NUCLEOTIDE SEQUENCE [LARGE SCALE GENOMIC DNA]</scope>
    <source>
        <strain evidence="4 5">HM-7</strain>
    </source>
</reference>
<dbReference type="InterPro" id="IPR010488">
    <property type="entry name" value="Zeta_toxin_domain"/>
</dbReference>
<evidence type="ECO:0000256" key="2">
    <source>
        <dbReference type="ARBA" id="ARBA00022840"/>
    </source>
</evidence>
<dbReference type="EMBL" id="AYSV01000036">
    <property type="protein sequence ID" value="ETD72680.1"/>
    <property type="molecule type" value="Genomic_DNA"/>
</dbReference>
<dbReference type="GO" id="GO:0016301">
    <property type="term" value="F:kinase activity"/>
    <property type="evidence" value="ECO:0007669"/>
    <property type="project" value="InterPro"/>
</dbReference>
<evidence type="ECO:0000256" key="1">
    <source>
        <dbReference type="ARBA" id="ARBA00022741"/>
    </source>
</evidence>
<protein>
    <submittedName>
        <fullName evidence="4">Toxin</fullName>
    </submittedName>
</protein>
<evidence type="ECO:0000313" key="4">
    <source>
        <dbReference type="EMBL" id="ETD72680.1"/>
    </source>
</evidence>
<gene>
    <name evidence="4" type="ORF">V757_02775</name>
</gene>
<proteinExistence type="predicted"/>
<evidence type="ECO:0000313" key="5">
    <source>
        <dbReference type="Proteomes" id="UP000018766"/>
    </source>
</evidence>